<dbReference type="InterPro" id="IPR024671">
    <property type="entry name" value="Atg22-like"/>
</dbReference>
<dbReference type="Pfam" id="PF11700">
    <property type="entry name" value="ATG22"/>
    <property type="match status" value="1"/>
</dbReference>
<evidence type="ECO:0000313" key="7">
    <source>
        <dbReference type="EMBL" id="OBI45104.1"/>
    </source>
</evidence>
<feature type="transmembrane region" description="Helical" evidence="6">
    <location>
        <begin position="293"/>
        <end position="314"/>
    </location>
</feature>
<comment type="caution">
    <text evidence="7">The sequence shown here is derived from an EMBL/GenBank/DDBJ whole genome shotgun (WGS) entry which is preliminary data.</text>
</comment>
<dbReference type="InterPro" id="IPR050495">
    <property type="entry name" value="ATG22/LtaA_families"/>
</dbReference>
<protein>
    <recommendedName>
        <fullName evidence="9">Major facilitator superfamily (MFS) profile domain-containing protein</fullName>
    </recommendedName>
</protein>
<name>A0A1A2Z3M0_9MYCO</name>
<dbReference type="PANTHER" id="PTHR23519">
    <property type="entry name" value="AUTOPHAGY-RELATED PROTEIN 22"/>
    <property type="match status" value="1"/>
</dbReference>
<reference evidence="8" key="1">
    <citation type="submission" date="2016-06" db="EMBL/GenBank/DDBJ databases">
        <authorList>
            <person name="Sutton G."/>
            <person name="Brinkac L."/>
            <person name="Sanka R."/>
            <person name="Adams M."/>
            <person name="Lau E."/>
            <person name="Sam S."/>
            <person name="Sreng N."/>
            <person name="Him V."/>
            <person name="Kerleguer A."/>
            <person name="Cheng S."/>
        </authorList>
    </citation>
    <scope>NUCLEOTIDE SEQUENCE [LARGE SCALE GENOMIC DNA]</scope>
    <source>
        <strain evidence="8">E861</strain>
    </source>
</reference>
<feature type="transmembrane region" description="Helical" evidence="6">
    <location>
        <begin position="201"/>
        <end position="221"/>
    </location>
</feature>
<feature type="transmembrane region" description="Helical" evidence="6">
    <location>
        <begin position="382"/>
        <end position="406"/>
    </location>
</feature>
<dbReference type="PANTHER" id="PTHR23519:SF1">
    <property type="entry name" value="AUTOPHAGY-RELATED PROTEIN 22"/>
    <property type="match status" value="1"/>
</dbReference>
<dbReference type="SUPFAM" id="SSF103473">
    <property type="entry name" value="MFS general substrate transporter"/>
    <property type="match status" value="1"/>
</dbReference>
<feature type="transmembrane region" description="Helical" evidence="6">
    <location>
        <begin position="20"/>
        <end position="45"/>
    </location>
</feature>
<dbReference type="Gene3D" id="1.20.1250.20">
    <property type="entry name" value="MFS general substrate transporter like domains"/>
    <property type="match status" value="2"/>
</dbReference>
<evidence type="ECO:0000256" key="6">
    <source>
        <dbReference type="SAM" id="Phobius"/>
    </source>
</evidence>
<evidence type="ECO:0000256" key="3">
    <source>
        <dbReference type="ARBA" id="ARBA00022692"/>
    </source>
</evidence>
<dbReference type="Proteomes" id="UP000093592">
    <property type="component" value="Unassembled WGS sequence"/>
</dbReference>
<accession>A0A1A2Z3M0</accession>
<dbReference type="OrthoDB" id="9768783at2"/>
<feature type="transmembrane region" description="Helical" evidence="6">
    <location>
        <begin position="65"/>
        <end position="85"/>
    </location>
</feature>
<dbReference type="GO" id="GO:0012505">
    <property type="term" value="C:endomembrane system"/>
    <property type="evidence" value="ECO:0007669"/>
    <property type="project" value="UniProtKB-SubCell"/>
</dbReference>
<dbReference type="AlphaFoldDB" id="A0A1A2Z3M0"/>
<dbReference type="EMBL" id="LZKJ01000126">
    <property type="protein sequence ID" value="OBI45104.1"/>
    <property type="molecule type" value="Genomic_DNA"/>
</dbReference>
<feature type="transmembrane region" description="Helical" evidence="6">
    <location>
        <begin position="346"/>
        <end position="370"/>
    </location>
</feature>
<proteinExistence type="predicted"/>
<keyword evidence="3 6" id="KW-0812">Transmembrane</keyword>
<evidence type="ECO:0000313" key="8">
    <source>
        <dbReference type="Proteomes" id="UP000093592"/>
    </source>
</evidence>
<evidence type="ECO:0008006" key="9">
    <source>
        <dbReference type="Google" id="ProtNLM"/>
    </source>
</evidence>
<keyword evidence="5 6" id="KW-0472">Membrane</keyword>
<evidence type="ECO:0000256" key="2">
    <source>
        <dbReference type="ARBA" id="ARBA00022448"/>
    </source>
</evidence>
<organism evidence="7 8">
    <name type="scientific">Mycobacterium kyorinense</name>
    <dbReference type="NCBI Taxonomy" id="487514"/>
    <lineage>
        <taxon>Bacteria</taxon>
        <taxon>Bacillati</taxon>
        <taxon>Actinomycetota</taxon>
        <taxon>Actinomycetes</taxon>
        <taxon>Mycobacteriales</taxon>
        <taxon>Mycobacteriaceae</taxon>
        <taxon>Mycobacterium</taxon>
    </lineage>
</organism>
<feature type="transmembrane region" description="Helical" evidence="6">
    <location>
        <begin position="257"/>
        <end position="281"/>
    </location>
</feature>
<dbReference type="InterPro" id="IPR036259">
    <property type="entry name" value="MFS_trans_sf"/>
</dbReference>
<evidence type="ECO:0000256" key="5">
    <source>
        <dbReference type="ARBA" id="ARBA00023136"/>
    </source>
</evidence>
<evidence type="ECO:0000256" key="1">
    <source>
        <dbReference type="ARBA" id="ARBA00004127"/>
    </source>
</evidence>
<keyword evidence="2" id="KW-0813">Transport</keyword>
<evidence type="ECO:0000256" key="4">
    <source>
        <dbReference type="ARBA" id="ARBA00022989"/>
    </source>
</evidence>
<feature type="transmembrane region" description="Helical" evidence="6">
    <location>
        <begin position="412"/>
        <end position="431"/>
    </location>
</feature>
<feature type="transmembrane region" description="Helical" evidence="6">
    <location>
        <begin position="117"/>
        <end position="137"/>
    </location>
</feature>
<comment type="subcellular location">
    <subcellularLocation>
        <location evidence="1">Endomembrane system</location>
        <topology evidence="1">Multi-pass membrane protein</topology>
    </subcellularLocation>
</comment>
<gene>
    <name evidence="7" type="ORF">A5707_00235</name>
</gene>
<sequence>MTDPQRAAAIGFVTVRKSPLLAWALWDCGATGLNAVVITFVFPVYLTASVGAGGDTSPTSSLGRAMTVAGITVAVLAPMTGSWVADPRRRRHVLTALTGTVVALTATMSLVRDDARYLLPGLILLAATAACSDLATVPYNATLRLVSTPETSGKISGFGLAAGYLGSVALLLAVYVGFIAGHGSAAGALNISTGDGLNVRMAMLLAAAWFLIFALPLLMWAPKPSAEPGDAAPVAALRAARQFWSDLVGEWRRDRNIVYYLLASAVFRDGLSGVFAFGAVLGVNVYRISEASVLLFGVAACTVAAAGAVFGGLLDQRLGSKRVILGSLGSMIAVGLLLLVLSGPLAFWLCGLMLCLFIGPTQSSARALLLRMTAEGKEGLAFGLYTTTGRAAAFLAPSMFFAFIDLFGADRAGLGGLLVVLAAGLLAMLPIRAPARHRRGERIAEVGTGD</sequence>
<keyword evidence="4 6" id="KW-1133">Transmembrane helix</keyword>
<feature type="transmembrane region" description="Helical" evidence="6">
    <location>
        <begin position="158"/>
        <end position="181"/>
    </location>
</feature>